<dbReference type="AlphaFoldDB" id="A0AAE9VSM7"/>
<evidence type="ECO:0000313" key="2">
    <source>
        <dbReference type="Proteomes" id="UP001212189"/>
    </source>
</evidence>
<dbReference type="Proteomes" id="UP001212189">
    <property type="component" value="Chromosome"/>
</dbReference>
<keyword evidence="2" id="KW-1185">Reference proteome</keyword>
<accession>A0AAE9VSM7</accession>
<protein>
    <submittedName>
        <fullName evidence="1">DUF2971 domain-containing protein</fullName>
    </submittedName>
</protein>
<organism evidence="1 2">
    <name type="scientific">Denitrificimonas caeni</name>
    <dbReference type="NCBI Taxonomy" id="521720"/>
    <lineage>
        <taxon>Bacteria</taxon>
        <taxon>Pseudomonadati</taxon>
        <taxon>Pseudomonadota</taxon>
        <taxon>Gammaproteobacteria</taxon>
        <taxon>Pseudomonadales</taxon>
        <taxon>Pseudomonadaceae</taxon>
        <taxon>Denitrificimonas</taxon>
    </lineage>
</organism>
<evidence type="ECO:0000313" key="1">
    <source>
        <dbReference type="EMBL" id="WBE25079.1"/>
    </source>
</evidence>
<sequence>MGVFFSESSTNLLIRSHYANSHKGIIYEFTPDLLSNSTTDSFKGYSLKVDYAKDNEYELLSYALIGKLKQDQFVTEQLTKANDWAYEKEYRFIDLNGNGNKPFKKDSLRSIAFGVKHLKKK</sequence>
<proteinExistence type="predicted"/>
<dbReference type="Pfam" id="PF11185">
    <property type="entry name" value="DUF2971"/>
    <property type="match status" value="1"/>
</dbReference>
<dbReference type="InterPro" id="IPR021352">
    <property type="entry name" value="DUF2971"/>
</dbReference>
<name>A0AAE9VSM7_9GAMM</name>
<dbReference type="RefSeq" id="WP_269818024.1">
    <property type="nucleotide sequence ID" value="NZ_CP114976.1"/>
</dbReference>
<dbReference type="KEGG" id="dce:O6P33_12075"/>
<reference evidence="1 2" key="1">
    <citation type="submission" date="2022-12" db="EMBL/GenBank/DDBJ databases">
        <title>Coexistence and Characterization of a Novel Tigecycline Resistance gene tet(X) variant and blaNDM-1 in a Pseudomonas caeni Isolate of Chicken Origin.</title>
        <authorList>
            <person name="Lu X."/>
            <person name="Zhang L."/>
            <person name="Li R."/>
            <person name="Wang Z."/>
        </authorList>
    </citation>
    <scope>NUCLEOTIDE SEQUENCE [LARGE SCALE GENOMIC DNA]</scope>
    <source>
        <strain evidence="1 2">CE14</strain>
    </source>
</reference>
<gene>
    <name evidence="1" type="ORF">O6P33_12075</name>
</gene>
<dbReference type="EMBL" id="CP114976">
    <property type="protein sequence ID" value="WBE25079.1"/>
    <property type="molecule type" value="Genomic_DNA"/>
</dbReference>